<comment type="caution">
    <text evidence="10">The sequence shown here is derived from an EMBL/GenBank/DDBJ whole genome shotgun (WGS) entry which is preliminary data.</text>
</comment>
<dbReference type="RefSeq" id="XP_020131683.1">
    <property type="nucleotide sequence ID" value="XM_020271709.1"/>
</dbReference>
<evidence type="ECO:0000256" key="9">
    <source>
        <dbReference type="SAM" id="Phobius"/>
    </source>
</evidence>
<reference evidence="10 11" key="1">
    <citation type="submission" date="2016-10" db="EMBL/GenBank/DDBJ databases">
        <title>Proteomics and genomics reveal pathogen-plant mechanisms compatible with a hemibiotrophic lifestyle of Diplodia corticola.</title>
        <authorList>
            <person name="Fernandes I."/>
            <person name="De Jonge R."/>
            <person name="Van De Peer Y."/>
            <person name="Devreese B."/>
            <person name="Alves A."/>
            <person name="Esteves A.C."/>
        </authorList>
    </citation>
    <scope>NUCLEOTIDE SEQUENCE [LARGE SCALE GENOMIC DNA]</scope>
    <source>
        <strain evidence="10 11">CBS 112549</strain>
    </source>
</reference>
<feature type="transmembrane region" description="Helical" evidence="9">
    <location>
        <begin position="133"/>
        <end position="154"/>
    </location>
</feature>
<keyword evidence="5 9" id="KW-1133">Transmembrane helix</keyword>
<protein>
    <submittedName>
        <fullName evidence="10">Urea active transporter</fullName>
    </submittedName>
</protein>
<evidence type="ECO:0000313" key="10">
    <source>
        <dbReference type="EMBL" id="OJD35423.1"/>
    </source>
</evidence>
<feature type="transmembrane region" description="Helical" evidence="9">
    <location>
        <begin position="498"/>
        <end position="519"/>
    </location>
</feature>
<keyword evidence="3" id="KW-0813">Transport</keyword>
<comment type="subcellular location">
    <subcellularLocation>
        <location evidence="1">Membrane</location>
        <topology evidence="1">Multi-pass membrane protein</topology>
    </subcellularLocation>
</comment>
<name>A0A1J9S4G0_9PEZI</name>
<proteinExistence type="inferred from homology"/>
<feature type="region of interest" description="Disordered" evidence="8">
    <location>
        <begin position="685"/>
        <end position="713"/>
    </location>
</feature>
<dbReference type="Gene3D" id="1.20.1730.10">
    <property type="entry name" value="Sodium/glucose cotransporter"/>
    <property type="match status" value="1"/>
</dbReference>
<feature type="transmembrane region" description="Helical" evidence="9">
    <location>
        <begin position="57"/>
        <end position="77"/>
    </location>
</feature>
<evidence type="ECO:0000256" key="7">
    <source>
        <dbReference type="RuleBase" id="RU362091"/>
    </source>
</evidence>
<comment type="similarity">
    <text evidence="2 7">Belongs to the sodium:solute symporter (SSF) (TC 2.A.21) family.</text>
</comment>
<dbReference type="Pfam" id="PF00474">
    <property type="entry name" value="SSF"/>
    <property type="match status" value="1"/>
</dbReference>
<evidence type="ECO:0000256" key="5">
    <source>
        <dbReference type="ARBA" id="ARBA00022989"/>
    </source>
</evidence>
<dbReference type="CDD" id="cd11476">
    <property type="entry name" value="SLC5sbd_DUR3"/>
    <property type="match status" value="1"/>
</dbReference>
<gene>
    <name evidence="10" type="ORF">BKCO1_1700091</name>
</gene>
<evidence type="ECO:0000313" key="11">
    <source>
        <dbReference type="Proteomes" id="UP000183809"/>
    </source>
</evidence>
<dbReference type="GO" id="GO:0015489">
    <property type="term" value="F:putrescine transmembrane transporter activity"/>
    <property type="evidence" value="ECO:0007669"/>
    <property type="project" value="TreeGrafter"/>
</dbReference>
<evidence type="ECO:0000256" key="6">
    <source>
        <dbReference type="ARBA" id="ARBA00023136"/>
    </source>
</evidence>
<dbReference type="NCBIfam" id="TIGR00813">
    <property type="entry name" value="sss"/>
    <property type="match status" value="1"/>
</dbReference>
<keyword evidence="6 9" id="KW-0472">Membrane</keyword>
<evidence type="ECO:0000256" key="4">
    <source>
        <dbReference type="ARBA" id="ARBA00022692"/>
    </source>
</evidence>
<dbReference type="InterPro" id="IPR038377">
    <property type="entry name" value="Na/Glc_symporter_sf"/>
</dbReference>
<feature type="transmembrane region" description="Helical" evidence="9">
    <location>
        <begin position="166"/>
        <end position="185"/>
    </location>
</feature>
<feature type="transmembrane region" description="Helical" evidence="9">
    <location>
        <begin position="293"/>
        <end position="318"/>
    </location>
</feature>
<dbReference type="GO" id="GO:0005886">
    <property type="term" value="C:plasma membrane"/>
    <property type="evidence" value="ECO:0007669"/>
    <property type="project" value="TreeGrafter"/>
</dbReference>
<evidence type="ECO:0000256" key="2">
    <source>
        <dbReference type="ARBA" id="ARBA00006434"/>
    </source>
</evidence>
<sequence length="713" mass="75693">MAVTSGEPPLSQAVGYGVVIGLGFAFAFGMILTTFILKRYNSELQTSEMFSTAGRTVKSGLVASAVVSSWTWAATLLQSSGVAYNYGISGPFWYASGATVQIILFATLAIELKRRAPNAHTFLEVIRARYGAVTHMVFMVFALMTNILVTAMLLTGGSAVVTSLTGMHTVAACFLLPVGVVLYTMFGGIKATFLTDYAHTVVILIIIFVFAFTTYATHDIAGSPGRVYDLLVEASARHPVEGNAEGSYLTMRSKEGAIFFVINIVGNFGTVYLDNGYWNKAISASPVHALPGYIMGGLSWFAIPWLAATTMGMAALALESNPVFPTYPNRMNPADVSAGLVLPEASVALLGSGGAAATLLLIFMAVTSAMSAELIAVSSIFTYDVYQTYFNPKATGKQLINMSHCMVVGFAVVMAAFSTGLYYAGISMGYLYLLMGVIISSAVLPATLTLLWSKQNWAAATFSPPLGLACSLIAWLVTAKKESGTLSVDTTGANNPMLAGNVTALLSPLLFIPVLTYTFRPQNYDWLSMRAIRQADDHDLLAADPELDAPAAPGTTATTTATMTPDEEAAEQANLTRASRLARALCAFLAVAFLVLWPMPMYGSAYVFSKPFFTGWVVVGILWLFCSTACVGLYPLWEGRHTMRRTAVAVWADVCGRGGGRKKGVNGRKEEAEAEAEAEAVVVEGREKVDGVGSGSGGSGDVTPTGGEKGEKQ</sequence>
<keyword evidence="11" id="KW-1185">Reference proteome</keyword>
<keyword evidence="4 9" id="KW-0812">Transmembrane</keyword>
<dbReference type="PANTHER" id="PTHR46154">
    <property type="match status" value="1"/>
</dbReference>
<feature type="transmembrane region" description="Helical" evidence="9">
    <location>
        <begin position="581"/>
        <end position="600"/>
    </location>
</feature>
<feature type="transmembrane region" description="Helical" evidence="9">
    <location>
        <begin position="92"/>
        <end position="112"/>
    </location>
</feature>
<dbReference type="GeneID" id="31011968"/>
<feature type="transmembrane region" description="Helical" evidence="9">
    <location>
        <begin position="404"/>
        <end position="424"/>
    </location>
</feature>
<feature type="transmembrane region" description="Helical" evidence="9">
    <location>
        <begin position="13"/>
        <end position="37"/>
    </location>
</feature>
<dbReference type="InterPro" id="IPR031155">
    <property type="entry name" value="DUR"/>
</dbReference>
<dbReference type="GO" id="GO:0015204">
    <property type="term" value="F:urea transmembrane transporter activity"/>
    <property type="evidence" value="ECO:0007669"/>
    <property type="project" value="InterPro"/>
</dbReference>
<dbReference type="GO" id="GO:0015606">
    <property type="term" value="F:spermidine transmembrane transporter activity"/>
    <property type="evidence" value="ECO:0007669"/>
    <property type="project" value="TreeGrafter"/>
</dbReference>
<feature type="transmembrane region" description="Helical" evidence="9">
    <location>
        <begin position="430"/>
        <end position="452"/>
    </location>
</feature>
<dbReference type="EMBL" id="MNUE01000017">
    <property type="protein sequence ID" value="OJD35423.1"/>
    <property type="molecule type" value="Genomic_DNA"/>
</dbReference>
<dbReference type="InterPro" id="IPR001734">
    <property type="entry name" value="Na/solute_symporter"/>
</dbReference>
<dbReference type="PANTHER" id="PTHR46154:SF4">
    <property type="entry name" value="UREA ACTIVE TRANSPORTER"/>
    <property type="match status" value="1"/>
</dbReference>
<dbReference type="Proteomes" id="UP000183809">
    <property type="component" value="Unassembled WGS sequence"/>
</dbReference>
<dbReference type="OrthoDB" id="6132759at2759"/>
<organism evidence="10 11">
    <name type="scientific">Diplodia corticola</name>
    <dbReference type="NCBI Taxonomy" id="236234"/>
    <lineage>
        <taxon>Eukaryota</taxon>
        <taxon>Fungi</taxon>
        <taxon>Dikarya</taxon>
        <taxon>Ascomycota</taxon>
        <taxon>Pezizomycotina</taxon>
        <taxon>Dothideomycetes</taxon>
        <taxon>Dothideomycetes incertae sedis</taxon>
        <taxon>Botryosphaeriales</taxon>
        <taxon>Botryosphaeriaceae</taxon>
        <taxon>Diplodia</taxon>
    </lineage>
</organism>
<feature type="transmembrane region" description="Helical" evidence="9">
    <location>
        <begin position="359"/>
        <end position="383"/>
    </location>
</feature>
<dbReference type="FunFam" id="1.20.1730.10:FF:000006">
    <property type="entry name" value="Urea active transporter"/>
    <property type="match status" value="1"/>
</dbReference>
<dbReference type="AlphaFoldDB" id="A0A1J9S4G0"/>
<evidence type="ECO:0000256" key="3">
    <source>
        <dbReference type="ARBA" id="ARBA00022448"/>
    </source>
</evidence>
<dbReference type="PROSITE" id="PS50283">
    <property type="entry name" value="NA_SOLUT_SYMP_3"/>
    <property type="match status" value="1"/>
</dbReference>
<dbReference type="STRING" id="236234.A0A1J9S4G0"/>
<evidence type="ECO:0000256" key="8">
    <source>
        <dbReference type="SAM" id="MobiDB-lite"/>
    </source>
</evidence>
<feature type="transmembrane region" description="Helical" evidence="9">
    <location>
        <begin position="197"/>
        <end position="216"/>
    </location>
</feature>
<accession>A0A1J9S4G0</accession>
<feature type="transmembrane region" description="Helical" evidence="9">
    <location>
        <begin position="612"/>
        <end position="637"/>
    </location>
</feature>
<feature type="transmembrane region" description="Helical" evidence="9">
    <location>
        <begin position="256"/>
        <end position="273"/>
    </location>
</feature>
<evidence type="ECO:0000256" key="1">
    <source>
        <dbReference type="ARBA" id="ARBA00004141"/>
    </source>
</evidence>
<feature type="transmembrane region" description="Helical" evidence="9">
    <location>
        <begin position="459"/>
        <end position="478"/>
    </location>
</feature>